<dbReference type="InterPro" id="IPR004089">
    <property type="entry name" value="MCPsignal_dom"/>
</dbReference>
<dbReference type="CDD" id="cd12913">
    <property type="entry name" value="PDC1_MCP_like"/>
    <property type="match status" value="1"/>
</dbReference>
<sequence>MFNNVSFRLKVVSMTGFCLFVVVALVVSVNIYQANSSTRQVSTESEQMIAKKVKDILKSNASEKAAKLQNKFYASRAVVSALADQLLNIRAQGLRRGLQPAALREDLNEALKKVFDRNTDVLGVWMAFDPNALDPTDSKFRDDMAHGSNEAGRVSSYWSRPDGKGQNTAFPESYFSDASVGADGTPYNNWYLCSRSSGKECLLQPYSDTVGGRLLLLTTITYPLVVDQKVIGTVGIDITLDSIQSEAQASQRDLFDGAGNVLIVSGSGVLAGVGTNPTMVGKNIKEATGLEATMIAELMKAVTPEVADTGDQISALHTFTPVEGTPAWRIIISLPKKVVLADALKLQKTLDDSLSASTRQSVSVALLVAGMGLLMMWVVASGVSRPISVVAAMLKDIASGDGDLTQRLKYSKRDELGELADWFNRFLDKLQPTISQIKRSVVDARFTVTKSSEISQLTSGGMQAQFREIDQVATAANEMSATAHEVAFSASNAASAMRGAGQSVKEGVAIFERSTHEIDSLVQEVSKAVREVEELAKNSEEIGSVLEVIRSVAEQTNLLALNAAIEAARAGESGRGFAVVADEVRSLAKRTQDSVGEIGSVIERIQNATQGVVTTMHSSQTKALDSAKQIQLALSALGSINDAVTIISDMNLQIASAAEEQSAVAEEVSRNVSAIRGVTESLAEQALESANVSSQLDALASHQFSLVNQFKV</sequence>
<protein>
    <submittedName>
        <fullName evidence="14">Chemotaxis protein</fullName>
    </submittedName>
</protein>
<dbReference type="Gene3D" id="1.10.287.950">
    <property type="entry name" value="Methyl-accepting chemotaxis protein"/>
    <property type="match status" value="1"/>
</dbReference>
<dbReference type="InterPro" id="IPR003660">
    <property type="entry name" value="HAMP_dom"/>
</dbReference>
<dbReference type="PATRIC" id="fig|294.131.peg.2497"/>
<dbReference type="EMBL" id="LACD01000022">
    <property type="protein sequence ID" value="KJZ41701.1"/>
    <property type="molecule type" value="Genomic_DNA"/>
</dbReference>
<evidence type="ECO:0000313" key="15">
    <source>
        <dbReference type="Proteomes" id="UP000033500"/>
    </source>
</evidence>
<dbReference type="AlphaFoldDB" id="A0A0F4TB96"/>
<keyword evidence="5 11" id="KW-0812">Transmembrane</keyword>
<evidence type="ECO:0000256" key="9">
    <source>
        <dbReference type="ARBA" id="ARBA00029447"/>
    </source>
</evidence>
<feature type="transmembrane region" description="Helical" evidence="11">
    <location>
        <begin position="362"/>
        <end position="380"/>
    </location>
</feature>
<evidence type="ECO:0000256" key="3">
    <source>
        <dbReference type="ARBA" id="ARBA00022481"/>
    </source>
</evidence>
<dbReference type="GO" id="GO:0004888">
    <property type="term" value="F:transmembrane signaling receptor activity"/>
    <property type="evidence" value="ECO:0007669"/>
    <property type="project" value="InterPro"/>
</dbReference>
<dbReference type="PROSITE" id="PS50885">
    <property type="entry name" value="HAMP"/>
    <property type="match status" value="1"/>
</dbReference>
<dbReference type="PRINTS" id="PR00260">
    <property type="entry name" value="CHEMTRNSDUCR"/>
</dbReference>
<dbReference type="Proteomes" id="UP000033500">
    <property type="component" value="Unassembled WGS sequence"/>
</dbReference>
<evidence type="ECO:0000313" key="14">
    <source>
        <dbReference type="EMBL" id="KJZ41701.1"/>
    </source>
</evidence>
<keyword evidence="6 11" id="KW-1133">Transmembrane helix</keyword>
<keyword evidence="3" id="KW-0488">Methylation</keyword>
<dbReference type="CDD" id="cd11386">
    <property type="entry name" value="MCP_signal"/>
    <property type="match status" value="1"/>
</dbReference>
<evidence type="ECO:0000256" key="2">
    <source>
        <dbReference type="ARBA" id="ARBA00022475"/>
    </source>
</evidence>
<comment type="caution">
    <text evidence="14">The sequence shown here is derived from an EMBL/GenBank/DDBJ whole genome shotgun (WGS) entry which is preliminary data.</text>
</comment>
<feature type="domain" description="HAMP" evidence="13">
    <location>
        <begin position="381"/>
        <end position="435"/>
    </location>
</feature>
<keyword evidence="7 11" id="KW-0472">Membrane</keyword>
<proteinExistence type="inferred from homology"/>
<evidence type="ECO:0000256" key="5">
    <source>
        <dbReference type="ARBA" id="ARBA00022692"/>
    </source>
</evidence>
<evidence type="ECO:0000256" key="8">
    <source>
        <dbReference type="ARBA" id="ARBA00023224"/>
    </source>
</evidence>
<evidence type="ECO:0000256" key="6">
    <source>
        <dbReference type="ARBA" id="ARBA00022989"/>
    </source>
</evidence>
<keyword evidence="4" id="KW-0145">Chemotaxis</keyword>
<evidence type="ECO:0000259" key="12">
    <source>
        <dbReference type="PROSITE" id="PS50111"/>
    </source>
</evidence>
<gene>
    <name evidence="14" type="ORF">VC34_18170</name>
</gene>
<comment type="subcellular location">
    <subcellularLocation>
        <location evidence="1">Cell membrane</location>
        <topology evidence="1">Multi-pass membrane protein</topology>
    </subcellularLocation>
</comment>
<dbReference type="InterPro" id="IPR004090">
    <property type="entry name" value="Chemotax_Me-accpt_rcpt"/>
</dbReference>
<evidence type="ECO:0000259" key="13">
    <source>
        <dbReference type="PROSITE" id="PS50885"/>
    </source>
</evidence>
<feature type="domain" description="Methyl-accepting transducer" evidence="12">
    <location>
        <begin position="440"/>
        <end position="676"/>
    </location>
</feature>
<keyword evidence="8 10" id="KW-0807">Transducer</keyword>
<name>A0A0F4TB96_PSEFL</name>
<feature type="transmembrane region" description="Helical" evidence="11">
    <location>
        <begin position="12"/>
        <end position="32"/>
    </location>
</feature>
<accession>A0A0F4TB96</accession>
<dbReference type="SUPFAM" id="SSF58104">
    <property type="entry name" value="Methyl-accepting chemotaxis protein (MCP) signaling domain"/>
    <property type="match status" value="1"/>
</dbReference>
<dbReference type="SMART" id="SM00283">
    <property type="entry name" value="MA"/>
    <property type="match status" value="1"/>
</dbReference>
<dbReference type="Gene3D" id="3.30.450.20">
    <property type="entry name" value="PAS domain"/>
    <property type="match status" value="1"/>
</dbReference>
<evidence type="ECO:0000256" key="7">
    <source>
        <dbReference type="ARBA" id="ARBA00023136"/>
    </source>
</evidence>
<dbReference type="Pfam" id="PF22673">
    <property type="entry name" value="MCP-like_PDC_1"/>
    <property type="match status" value="1"/>
</dbReference>
<dbReference type="GO" id="GO:0006935">
    <property type="term" value="P:chemotaxis"/>
    <property type="evidence" value="ECO:0007669"/>
    <property type="project" value="UniProtKB-KW"/>
</dbReference>
<dbReference type="PANTHER" id="PTHR32089:SF120">
    <property type="entry name" value="METHYL-ACCEPTING CHEMOTAXIS PROTEIN TLPQ"/>
    <property type="match status" value="1"/>
</dbReference>
<keyword evidence="2" id="KW-1003">Cell membrane</keyword>
<dbReference type="GO" id="GO:0007165">
    <property type="term" value="P:signal transduction"/>
    <property type="evidence" value="ECO:0007669"/>
    <property type="project" value="UniProtKB-KW"/>
</dbReference>
<dbReference type="SMART" id="SM00304">
    <property type="entry name" value="HAMP"/>
    <property type="match status" value="1"/>
</dbReference>
<reference evidence="14 15" key="1">
    <citation type="submission" date="2015-03" db="EMBL/GenBank/DDBJ databases">
        <title>Comparative genomics of Pseudomonas insights into diversity of traits involved in vanlence and defense.</title>
        <authorList>
            <person name="Qin Y."/>
        </authorList>
    </citation>
    <scope>NUCLEOTIDE SEQUENCE [LARGE SCALE GENOMIC DNA]</scope>
    <source>
        <strain evidence="14 15">C3</strain>
    </source>
</reference>
<dbReference type="Pfam" id="PF00015">
    <property type="entry name" value="MCPsignal"/>
    <property type="match status" value="1"/>
</dbReference>
<dbReference type="PROSITE" id="PS50111">
    <property type="entry name" value="CHEMOTAXIS_TRANSDUC_2"/>
    <property type="match status" value="1"/>
</dbReference>
<organism evidence="14 15">
    <name type="scientific">Pseudomonas fluorescens</name>
    <dbReference type="NCBI Taxonomy" id="294"/>
    <lineage>
        <taxon>Bacteria</taxon>
        <taxon>Pseudomonadati</taxon>
        <taxon>Pseudomonadota</taxon>
        <taxon>Gammaproteobacteria</taxon>
        <taxon>Pseudomonadales</taxon>
        <taxon>Pseudomonadaceae</taxon>
        <taxon>Pseudomonas</taxon>
    </lineage>
</organism>
<evidence type="ECO:0000256" key="11">
    <source>
        <dbReference type="SAM" id="Phobius"/>
    </source>
</evidence>
<evidence type="ECO:0000256" key="4">
    <source>
        <dbReference type="ARBA" id="ARBA00022500"/>
    </source>
</evidence>
<dbReference type="GO" id="GO:0005886">
    <property type="term" value="C:plasma membrane"/>
    <property type="evidence" value="ECO:0007669"/>
    <property type="project" value="UniProtKB-SubCell"/>
</dbReference>
<evidence type="ECO:0000256" key="1">
    <source>
        <dbReference type="ARBA" id="ARBA00004651"/>
    </source>
</evidence>
<evidence type="ECO:0000256" key="10">
    <source>
        <dbReference type="PROSITE-ProRule" id="PRU00284"/>
    </source>
</evidence>
<dbReference type="Pfam" id="PF00672">
    <property type="entry name" value="HAMP"/>
    <property type="match status" value="1"/>
</dbReference>
<dbReference type="FunFam" id="1.10.287.950:FF:000001">
    <property type="entry name" value="Methyl-accepting chemotaxis sensory transducer"/>
    <property type="match status" value="1"/>
</dbReference>
<dbReference type="CDD" id="cd06225">
    <property type="entry name" value="HAMP"/>
    <property type="match status" value="1"/>
</dbReference>
<dbReference type="PANTHER" id="PTHR32089">
    <property type="entry name" value="METHYL-ACCEPTING CHEMOTAXIS PROTEIN MCPB"/>
    <property type="match status" value="1"/>
</dbReference>
<comment type="similarity">
    <text evidence="9">Belongs to the methyl-accepting chemotaxis (MCP) protein family.</text>
</comment>